<gene>
    <name evidence="2" type="ORF">P2L57_19095</name>
</gene>
<evidence type="ECO:0000259" key="1">
    <source>
        <dbReference type="Pfam" id="PF00144"/>
    </source>
</evidence>
<dbReference type="Proteomes" id="UP001220022">
    <property type="component" value="Unassembled WGS sequence"/>
</dbReference>
<evidence type="ECO:0000313" key="2">
    <source>
        <dbReference type="EMBL" id="MDF2257741.1"/>
    </source>
</evidence>
<keyword evidence="3" id="KW-1185">Reference proteome</keyword>
<keyword evidence="2" id="KW-0378">Hydrolase</keyword>
<proteinExistence type="predicted"/>
<dbReference type="RefSeq" id="WP_275816050.1">
    <property type="nucleotide sequence ID" value="NZ_BAAANM010000022.1"/>
</dbReference>
<feature type="domain" description="Beta-lactamase-related" evidence="1">
    <location>
        <begin position="11"/>
        <end position="329"/>
    </location>
</feature>
<dbReference type="InterPro" id="IPR012338">
    <property type="entry name" value="Beta-lactam/transpept-like"/>
</dbReference>
<sequence length="356" mass="37760">MNPVDRAIDRIRSAIANDRHLGIQLYASVDGETVVDDVFGEASPGTPLLRNDAVPWICSTKLLGAMAVGQLMREHELSSQTPIVDVVPEFAQNGKHDVTLAHVMSHAVPYAIHSEAPFYTTDRENALALLCETSLSAPPGSRAQYSAIGSWIVVAELVSRLSGVPYEQYVHRHILSPLGLGRTLLGAPGSAGQRAVVPLPVYGWGKDTIGENGELPDPVPTYLLTPHPSVGAHGPARELARLVESLVRGGKANGHRVLEPKVVEVITTAHRSGVVDDYFGGLDVSWGLGACVDPVLFGAPPGSRVVGHTGSNCGLAVGDLDRGLVVCHLASNESFQGLGPGRLESRVVRDLYGLVR</sequence>
<dbReference type="SUPFAM" id="SSF56601">
    <property type="entry name" value="beta-lactamase/transpeptidase-like"/>
    <property type="match status" value="1"/>
</dbReference>
<dbReference type="Gene3D" id="3.40.710.10">
    <property type="entry name" value="DD-peptidase/beta-lactamase superfamily"/>
    <property type="match status" value="1"/>
</dbReference>
<dbReference type="InterPro" id="IPR050789">
    <property type="entry name" value="Diverse_Enzym_Activities"/>
</dbReference>
<accession>A0ABT5Z1P4</accession>
<evidence type="ECO:0000313" key="3">
    <source>
        <dbReference type="Proteomes" id="UP001220022"/>
    </source>
</evidence>
<protein>
    <submittedName>
        <fullName evidence="2">Serine hydrolase</fullName>
    </submittedName>
</protein>
<organism evidence="2 3">
    <name type="scientific">Streptantibioticus ferralitis</name>
    <dbReference type="NCBI Taxonomy" id="236510"/>
    <lineage>
        <taxon>Bacteria</taxon>
        <taxon>Bacillati</taxon>
        <taxon>Actinomycetota</taxon>
        <taxon>Actinomycetes</taxon>
        <taxon>Kitasatosporales</taxon>
        <taxon>Streptomycetaceae</taxon>
        <taxon>Streptantibioticus</taxon>
    </lineage>
</organism>
<dbReference type="Pfam" id="PF00144">
    <property type="entry name" value="Beta-lactamase"/>
    <property type="match status" value="1"/>
</dbReference>
<dbReference type="GO" id="GO:0016787">
    <property type="term" value="F:hydrolase activity"/>
    <property type="evidence" value="ECO:0007669"/>
    <property type="project" value="UniProtKB-KW"/>
</dbReference>
<name>A0ABT5Z1P4_9ACTN</name>
<reference evidence="2 3" key="1">
    <citation type="submission" date="2023-03" db="EMBL/GenBank/DDBJ databases">
        <title>Draft genome sequence of type strain Streptomyces ferralitis JCM 14344.</title>
        <authorList>
            <person name="Klaysubun C."/>
            <person name="Duangmal K."/>
        </authorList>
    </citation>
    <scope>NUCLEOTIDE SEQUENCE [LARGE SCALE GENOMIC DNA]</scope>
    <source>
        <strain evidence="2 3">JCM 14344</strain>
    </source>
</reference>
<dbReference type="InterPro" id="IPR001466">
    <property type="entry name" value="Beta-lactam-related"/>
</dbReference>
<dbReference type="PANTHER" id="PTHR43283">
    <property type="entry name" value="BETA-LACTAMASE-RELATED"/>
    <property type="match status" value="1"/>
</dbReference>
<dbReference type="EMBL" id="JARHTQ010000011">
    <property type="protein sequence ID" value="MDF2257741.1"/>
    <property type="molecule type" value="Genomic_DNA"/>
</dbReference>
<comment type="caution">
    <text evidence="2">The sequence shown here is derived from an EMBL/GenBank/DDBJ whole genome shotgun (WGS) entry which is preliminary data.</text>
</comment>